<organism evidence="5 6">
    <name type="scientific">Rhodococcus antarcticus</name>
    <dbReference type="NCBI Taxonomy" id="2987751"/>
    <lineage>
        <taxon>Bacteria</taxon>
        <taxon>Bacillati</taxon>
        <taxon>Actinomycetota</taxon>
        <taxon>Actinomycetes</taxon>
        <taxon>Mycobacteriales</taxon>
        <taxon>Nocardiaceae</taxon>
        <taxon>Rhodococcus</taxon>
    </lineage>
</organism>
<dbReference type="InterPro" id="IPR018062">
    <property type="entry name" value="HTH_AraC-typ_CS"/>
</dbReference>
<name>A0ABY6NY79_9NOCA</name>
<sequence>MMSLDRADEVVHVGDEVAVRRVSTSTVPVADRYAYWQESMSSSLYPVRLSPAGPVNRGKRSDFHADFLRVDAGPAKIARGVLDPVRSEITPAAARQRSGDTVQIMLHEGGKILLESRQGRQVLTGRTLTVQSDDEPAVQTHTERVPMVLLSVEAARLSVPMAALRSSMFVPHPVDGMLRVLVLGAAETARHSAGRLDPVGMTSYLSGVAELVLRTLVGHQTEHLGTVEVRRQQVRELVRARFHDPHLTTTVVAEAVGVSVRRLHQLFAGGPTVAVQIRTARLERAVELLSDPLWAAQPVSVVAQRCGFLDHSQFSRAFRQHTGTTPRSFRA</sequence>
<dbReference type="PANTHER" id="PTHR46796">
    <property type="entry name" value="HTH-TYPE TRANSCRIPTIONAL ACTIVATOR RHAS-RELATED"/>
    <property type="match status" value="1"/>
</dbReference>
<dbReference type="InterPro" id="IPR050204">
    <property type="entry name" value="AraC_XylS_family_regulators"/>
</dbReference>
<keyword evidence="2" id="KW-0238">DNA-binding</keyword>
<keyword evidence="6" id="KW-1185">Reference proteome</keyword>
<dbReference type="PROSITE" id="PS01124">
    <property type="entry name" value="HTH_ARAC_FAMILY_2"/>
    <property type="match status" value="1"/>
</dbReference>
<evidence type="ECO:0000256" key="1">
    <source>
        <dbReference type="ARBA" id="ARBA00023015"/>
    </source>
</evidence>
<dbReference type="Proteomes" id="UP001164965">
    <property type="component" value="Chromosome"/>
</dbReference>
<dbReference type="EMBL" id="CP110615">
    <property type="protein sequence ID" value="UZJ24199.1"/>
    <property type="molecule type" value="Genomic_DNA"/>
</dbReference>
<dbReference type="Pfam" id="PF12833">
    <property type="entry name" value="HTH_18"/>
    <property type="match status" value="1"/>
</dbReference>
<evidence type="ECO:0000313" key="5">
    <source>
        <dbReference type="EMBL" id="UZJ24199.1"/>
    </source>
</evidence>
<dbReference type="InterPro" id="IPR018060">
    <property type="entry name" value="HTH_AraC"/>
</dbReference>
<gene>
    <name evidence="5" type="ORF">RHODO2019_13690</name>
</gene>
<dbReference type="SUPFAM" id="SSF46689">
    <property type="entry name" value="Homeodomain-like"/>
    <property type="match status" value="1"/>
</dbReference>
<proteinExistence type="predicted"/>
<keyword evidence="1" id="KW-0805">Transcription regulation</keyword>
<evidence type="ECO:0000256" key="3">
    <source>
        <dbReference type="ARBA" id="ARBA00023163"/>
    </source>
</evidence>
<evidence type="ECO:0000259" key="4">
    <source>
        <dbReference type="PROSITE" id="PS01124"/>
    </source>
</evidence>
<feature type="domain" description="HTH araC/xylS-type" evidence="4">
    <location>
        <begin position="232"/>
        <end position="331"/>
    </location>
</feature>
<keyword evidence="3" id="KW-0804">Transcription</keyword>
<dbReference type="PRINTS" id="PR00032">
    <property type="entry name" value="HTHARAC"/>
</dbReference>
<evidence type="ECO:0000256" key="2">
    <source>
        <dbReference type="ARBA" id="ARBA00023125"/>
    </source>
</evidence>
<dbReference type="PROSITE" id="PS00041">
    <property type="entry name" value="HTH_ARAC_FAMILY_1"/>
    <property type="match status" value="1"/>
</dbReference>
<evidence type="ECO:0000313" key="6">
    <source>
        <dbReference type="Proteomes" id="UP001164965"/>
    </source>
</evidence>
<dbReference type="SMART" id="SM00342">
    <property type="entry name" value="HTH_ARAC"/>
    <property type="match status" value="1"/>
</dbReference>
<dbReference type="InterPro" id="IPR009057">
    <property type="entry name" value="Homeodomain-like_sf"/>
</dbReference>
<dbReference type="RefSeq" id="WP_265382306.1">
    <property type="nucleotide sequence ID" value="NZ_CP110615.1"/>
</dbReference>
<dbReference type="InterPro" id="IPR020449">
    <property type="entry name" value="Tscrpt_reg_AraC-type_HTH"/>
</dbReference>
<protein>
    <submittedName>
        <fullName evidence="5">Helix-turn-helix transcriptional regulator</fullName>
    </submittedName>
</protein>
<accession>A0ABY6NY79</accession>
<dbReference type="Gene3D" id="1.10.10.60">
    <property type="entry name" value="Homeodomain-like"/>
    <property type="match status" value="1"/>
</dbReference>
<dbReference type="PANTHER" id="PTHR46796:SF6">
    <property type="entry name" value="ARAC SUBFAMILY"/>
    <property type="match status" value="1"/>
</dbReference>
<reference evidence="5" key="1">
    <citation type="submission" date="2022-10" db="EMBL/GenBank/DDBJ databases">
        <title>Rhodococcus sp.75.</title>
        <authorList>
            <person name="Sun M."/>
        </authorList>
    </citation>
    <scope>NUCLEOTIDE SEQUENCE</scope>
    <source>
        <strain evidence="5">75</strain>
    </source>
</reference>